<evidence type="ECO:0000256" key="1">
    <source>
        <dbReference type="ARBA" id="ARBA00007227"/>
    </source>
</evidence>
<dbReference type="Gene3D" id="1.10.10.2910">
    <property type="match status" value="1"/>
</dbReference>
<dbReference type="InterPro" id="IPR010982">
    <property type="entry name" value="Lambda_DNA-bd_dom_sf"/>
</dbReference>
<dbReference type="SUPFAM" id="SSF47413">
    <property type="entry name" value="lambda repressor-like DNA-binding domains"/>
    <property type="match status" value="1"/>
</dbReference>
<reference evidence="3 4" key="1">
    <citation type="submission" date="2024-10" db="EMBL/GenBank/DDBJ databases">
        <title>The Natural Products Discovery Center: Release of the First 8490 Sequenced Strains for Exploring Actinobacteria Biosynthetic Diversity.</title>
        <authorList>
            <person name="Kalkreuter E."/>
            <person name="Kautsar S.A."/>
            <person name="Yang D."/>
            <person name="Bader C.D."/>
            <person name="Teijaro C.N."/>
            <person name="Fluegel L."/>
            <person name="Davis C.M."/>
            <person name="Simpson J.R."/>
            <person name="Lauterbach L."/>
            <person name="Steele A.D."/>
            <person name="Gui C."/>
            <person name="Meng S."/>
            <person name="Li G."/>
            <person name="Viehrig K."/>
            <person name="Ye F."/>
            <person name="Su P."/>
            <person name="Kiefer A.F."/>
            <person name="Nichols A."/>
            <person name="Cepeda A.J."/>
            <person name="Yan W."/>
            <person name="Fan B."/>
            <person name="Jiang Y."/>
            <person name="Adhikari A."/>
            <person name="Zheng C.-J."/>
            <person name="Schuster L."/>
            <person name="Cowan T.M."/>
            <person name="Smanski M.J."/>
            <person name="Chevrette M.G."/>
            <person name="De Carvalho L.P.S."/>
            <person name="Shen B."/>
        </authorList>
    </citation>
    <scope>NUCLEOTIDE SEQUENCE [LARGE SCALE GENOMIC DNA]</scope>
    <source>
        <strain evidence="3 4">NPDC051599</strain>
    </source>
</reference>
<dbReference type="InterPro" id="IPR010359">
    <property type="entry name" value="IrrE_HExxH"/>
</dbReference>
<evidence type="ECO:0000313" key="3">
    <source>
        <dbReference type="EMBL" id="MFI5680033.1"/>
    </source>
</evidence>
<feature type="domain" description="HTH cro/C1-type" evidence="2">
    <location>
        <begin position="14"/>
        <end position="76"/>
    </location>
</feature>
<dbReference type="PANTHER" id="PTHR43236">
    <property type="entry name" value="ANTITOXIN HIGA1"/>
    <property type="match status" value="1"/>
</dbReference>
<dbReference type="CDD" id="cd00093">
    <property type="entry name" value="HTH_XRE"/>
    <property type="match status" value="1"/>
</dbReference>
<dbReference type="RefSeq" id="WP_398660480.1">
    <property type="nucleotide sequence ID" value="NZ_JBITDC010000018.1"/>
</dbReference>
<dbReference type="InterPro" id="IPR001387">
    <property type="entry name" value="Cro/C1-type_HTH"/>
</dbReference>
<dbReference type="SMART" id="SM00530">
    <property type="entry name" value="HTH_XRE"/>
    <property type="match status" value="1"/>
</dbReference>
<dbReference type="Pfam" id="PF06114">
    <property type="entry name" value="Peptidase_M78"/>
    <property type="match status" value="1"/>
</dbReference>
<proteinExistence type="inferred from homology"/>
<dbReference type="Proteomes" id="UP001612415">
    <property type="component" value="Unassembled WGS sequence"/>
</dbReference>
<gene>
    <name evidence="3" type="ORF">ACIA8P_36355</name>
</gene>
<evidence type="ECO:0000313" key="4">
    <source>
        <dbReference type="Proteomes" id="UP001612415"/>
    </source>
</evidence>
<comment type="similarity">
    <text evidence="1">Belongs to the short-chain fatty acyl-CoA assimilation regulator (ScfR) family.</text>
</comment>
<evidence type="ECO:0000259" key="2">
    <source>
        <dbReference type="PROSITE" id="PS50943"/>
    </source>
</evidence>
<dbReference type="Gene3D" id="1.10.260.40">
    <property type="entry name" value="lambda repressor-like DNA-binding domains"/>
    <property type="match status" value="1"/>
</dbReference>
<dbReference type="InterPro" id="IPR052345">
    <property type="entry name" value="Rad_response_metalloprotease"/>
</dbReference>
<dbReference type="PROSITE" id="PS50943">
    <property type="entry name" value="HTH_CROC1"/>
    <property type="match status" value="1"/>
</dbReference>
<name>A0ABW7YCD4_STRCE</name>
<organism evidence="3 4">
    <name type="scientific">Streptomyces cellulosae</name>
    <dbReference type="NCBI Taxonomy" id="1968"/>
    <lineage>
        <taxon>Bacteria</taxon>
        <taxon>Bacillati</taxon>
        <taxon>Actinomycetota</taxon>
        <taxon>Actinomycetes</taxon>
        <taxon>Kitasatosporales</taxon>
        <taxon>Streptomycetaceae</taxon>
        <taxon>Streptomyces</taxon>
    </lineage>
</organism>
<dbReference type="Pfam" id="PF01381">
    <property type="entry name" value="HTH_3"/>
    <property type="match status" value="1"/>
</dbReference>
<dbReference type="EMBL" id="JBITDC010000018">
    <property type="protein sequence ID" value="MFI5680033.1"/>
    <property type="molecule type" value="Genomic_DNA"/>
</dbReference>
<dbReference type="PANTHER" id="PTHR43236:SF1">
    <property type="entry name" value="BLL7220 PROTEIN"/>
    <property type="match status" value="1"/>
</dbReference>
<comment type="caution">
    <text evidence="3">The sequence shown here is derived from an EMBL/GenBank/DDBJ whole genome shotgun (WGS) entry which is preliminary data.</text>
</comment>
<keyword evidence="4" id="KW-1185">Reference proteome</keyword>
<accession>A0ABW7YCD4</accession>
<sequence>MLTSGDLQGHPGMLALARESRGMTQTGVADAMTKASDGATVVSQGYVSKAESGRLAVGEDRLVLYAAALGYPPELLCVDPQVGGVGVGLIHHRKRASLSAPALRRIHAQLALVRLQVSGMAGAAAIPDSRHRFLQVALDDFTTAKDAARQVRREWAMPAGPVADVIGAIEAAGGWVVVRDLGSRLLDAVSQWDGRQMPLILVNDRAPGDRCRFSVAHELGHLVMHTEPGASGEQEKQADAFASEFLMPAADIRQAFTGGVDLARLAELKRIWRVSMSALLRRAVDLNALSDWQYRTVAVEMSALGYRTAEPIDIAPERPRRVDALVNTLLSDRGLDIDQAAACARLLPEDFERLYVAGDRSLSHAASKVRP</sequence>
<protein>
    <submittedName>
        <fullName evidence="3">ImmA/IrrE family metallo-endopeptidase</fullName>
    </submittedName>
</protein>